<name>A0A1U9Z5L1_9HYPH</name>
<keyword evidence="11" id="KW-1185">Reference proteome</keyword>
<evidence type="ECO:0000256" key="7">
    <source>
        <dbReference type="ARBA" id="ARBA00049629"/>
    </source>
</evidence>
<dbReference type="InterPro" id="IPR006059">
    <property type="entry name" value="SBP"/>
</dbReference>
<comment type="function">
    <text evidence="7">Part of a binding-protein-dependent transport system for a sugar.</text>
</comment>
<evidence type="ECO:0000256" key="4">
    <source>
        <dbReference type="ARBA" id="ARBA00022597"/>
    </source>
</evidence>
<proteinExistence type="inferred from homology"/>
<comment type="similarity">
    <text evidence="2">Belongs to the bacterial solute-binding protein 1 family.</text>
</comment>
<dbReference type="SUPFAM" id="SSF53850">
    <property type="entry name" value="Periplasmic binding protein-like II"/>
    <property type="match status" value="1"/>
</dbReference>
<dbReference type="PANTHER" id="PTHR43649:SF28">
    <property type="entry name" value="BINDING PROTEIN COMPONENT OF ABC SUGAR TRANSPORTER-RELATED"/>
    <property type="match status" value="1"/>
</dbReference>
<dbReference type="Pfam" id="PF01547">
    <property type="entry name" value="SBP_bac_1"/>
    <property type="match status" value="1"/>
</dbReference>
<evidence type="ECO:0000256" key="8">
    <source>
        <dbReference type="ARBA" id="ARBA00049753"/>
    </source>
</evidence>
<protein>
    <recommendedName>
        <fullName evidence="8">Probable sugar-binding periplasmic protein</fullName>
    </recommendedName>
</protein>
<dbReference type="KEGG" id="mmed:Mame_03708"/>
<dbReference type="PANTHER" id="PTHR43649">
    <property type="entry name" value="ARABINOSE-BINDING PROTEIN-RELATED"/>
    <property type="match status" value="1"/>
</dbReference>
<evidence type="ECO:0000256" key="5">
    <source>
        <dbReference type="ARBA" id="ARBA00022729"/>
    </source>
</evidence>
<dbReference type="GO" id="GO:0042597">
    <property type="term" value="C:periplasmic space"/>
    <property type="evidence" value="ECO:0007669"/>
    <property type="project" value="UniProtKB-SubCell"/>
</dbReference>
<evidence type="ECO:0000256" key="2">
    <source>
        <dbReference type="ARBA" id="ARBA00008520"/>
    </source>
</evidence>
<evidence type="ECO:0000256" key="1">
    <source>
        <dbReference type="ARBA" id="ARBA00004418"/>
    </source>
</evidence>
<gene>
    <name evidence="10" type="ORF">Mame_03708</name>
</gene>
<keyword evidence="4" id="KW-0762">Sugar transport</keyword>
<feature type="signal peptide" evidence="9">
    <location>
        <begin position="1"/>
        <end position="23"/>
    </location>
</feature>
<keyword evidence="3" id="KW-0813">Transport</keyword>
<evidence type="ECO:0000256" key="6">
    <source>
        <dbReference type="ARBA" id="ARBA00022764"/>
    </source>
</evidence>
<dbReference type="RefSeq" id="WP_018066695.1">
    <property type="nucleotide sequence ID" value="NZ_AQWH01000026.1"/>
</dbReference>
<dbReference type="InterPro" id="IPR050490">
    <property type="entry name" value="Bact_solute-bd_prot1"/>
</dbReference>
<evidence type="ECO:0000256" key="3">
    <source>
        <dbReference type="ARBA" id="ARBA00022448"/>
    </source>
</evidence>
<organism evidence="10 11">
    <name type="scientific">Martelella mediterranea DSM 17316</name>
    <dbReference type="NCBI Taxonomy" id="1122214"/>
    <lineage>
        <taxon>Bacteria</taxon>
        <taxon>Pseudomonadati</taxon>
        <taxon>Pseudomonadota</taxon>
        <taxon>Alphaproteobacteria</taxon>
        <taxon>Hyphomicrobiales</taxon>
        <taxon>Aurantimonadaceae</taxon>
        <taxon>Martelella</taxon>
    </lineage>
</organism>
<sequence length="410" mass="43748" precursor="true">MIDTTRLLLASVALAATFAAAQAQEAPKAEVFSSWTSGGEGRALQAIKSEFEKRGGTWENSSIAGFENANAAFQNRLVAGDPPTVKQLIVGKDPAEFIALGLMTPIDDVATAGNWDAVLPKALSDYITYDGKTYLAPTGIHGESWMFYSKAAFEAAGITEEPTTWDAFFADMDKLAAAGLVPIAWGGQAWQETKVFNMVLLSQVGLDGFLKIYADGDQEVLASDGVRNTLEIFGRMRDYVDEGSPGRNWNDATAMVITGKAGVQFMGDWAKGEFTTAGQVPGEDFGCAFSPATPGMIYIGDAFGFPKVSDPNGEAAQKLIAEVVMDPAVQVEFSLNKGSIPARTDLDASLFDMCTQKGMAMMAEGKIVPEHAITLTPEAVGMLTDFVGEFWSDPSPDIDDAVAQFSAVFE</sequence>
<dbReference type="STRING" id="1122214.Mame_03708"/>
<evidence type="ECO:0000313" key="10">
    <source>
        <dbReference type="EMBL" id="AQZ53013.1"/>
    </source>
</evidence>
<dbReference type="eggNOG" id="COG1653">
    <property type="taxonomic scope" value="Bacteria"/>
</dbReference>
<keyword evidence="6" id="KW-0574">Periplasm</keyword>
<reference evidence="10 11" key="1">
    <citation type="submission" date="2017-03" db="EMBL/GenBank/DDBJ databases">
        <title>Foreign affairs: Plasmid Transfer between Roseobacters and Rhizobia.</title>
        <authorList>
            <person name="Bartling P."/>
            <person name="Bunk B."/>
            <person name="Overmann J."/>
            <person name="Brinkmann H."/>
            <person name="Petersen J."/>
        </authorList>
    </citation>
    <scope>NUCLEOTIDE SEQUENCE [LARGE SCALE GENOMIC DNA]</scope>
    <source>
        <strain evidence="10 11">MACL11</strain>
    </source>
</reference>
<dbReference type="OrthoDB" id="9798191at2"/>
<dbReference type="Proteomes" id="UP000191135">
    <property type="component" value="Chromosome"/>
</dbReference>
<dbReference type="AlphaFoldDB" id="A0A1U9Z5L1"/>
<comment type="subcellular location">
    <subcellularLocation>
        <location evidence="1">Periplasm</location>
    </subcellularLocation>
</comment>
<evidence type="ECO:0000256" key="9">
    <source>
        <dbReference type="SAM" id="SignalP"/>
    </source>
</evidence>
<dbReference type="Gene3D" id="3.40.190.10">
    <property type="entry name" value="Periplasmic binding protein-like II"/>
    <property type="match status" value="2"/>
</dbReference>
<keyword evidence="5 9" id="KW-0732">Signal</keyword>
<dbReference type="EMBL" id="CP020330">
    <property type="protein sequence ID" value="AQZ53013.1"/>
    <property type="molecule type" value="Genomic_DNA"/>
</dbReference>
<accession>A0A1U9Z5L1</accession>
<evidence type="ECO:0000313" key="11">
    <source>
        <dbReference type="Proteomes" id="UP000191135"/>
    </source>
</evidence>
<feature type="chain" id="PRO_5010720176" description="Probable sugar-binding periplasmic protein" evidence="9">
    <location>
        <begin position="24"/>
        <end position="410"/>
    </location>
</feature>